<dbReference type="RefSeq" id="WP_146523397.1">
    <property type="nucleotide sequence ID" value="NZ_CP151726.1"/>
</dbReference>
<dbReference type="SUPFAM" id="SSF69255">
    <property type="entry name" value="gp5 N-terminal domain-like"/>
    <property type="match status" value="1"/>
</dbReference>
<dbReference type="Pfam" id="PF04717">
    <property type="entry name" value="Phage_base_V"/>
    <property type="match status" value="1"/>
</dbReference>
<sequence length="202" mass="21828">MSALTATQNNGTKRCYYGVAEAIVADVNDPAKEGRVKVRLPWFDEHTTSEWCRVSQFYAGPGASGAFFTPELNSEVIVSFIHGDMRQPIVLGCLYNGVDKPATHRDENKDEKQILTKGGHRITLVDTAGEEQIVIVDKSGSHTIEISTKDNSITVKSDGGKLTLAAKDIEIKADSSLKIDAAKIETTASGDMTLKGSTINLN</sequence>
<feature type="domain" description="Gp5/Type VI secretion system Vgr protein OB-fold" evidence="1">
    <location>
        <begin position="21"/>
        <end position="95"/>
    </location>
</feature>
<dbReference type="Gene3D" id="2.40.50.230">
    <property type="entry name" value="Gp5 N-terminal domain"/>
    <property type="match status" value="1"/>
</dbReference>
<accession>A0A5C5ZVY2</accession>
<dbReference type="OrthoDB" id="9762420at2"/>
<dbReference type="InterPro" id="IPR006531">
    <property type="entry name" value="Gp5/Vgr_OB"/>
</dbReference>
<dbReference type="InterPro" id="IPR037026">
    <property type="entry name" value="Vgr_OB-fold_dom_sf"/>
</dbReference>
<dbReference type="EMBL" id="SJPN01000014">
    <property type="protein sequence ID" value="TWT91742.1"/>
    <property type="molecule type" value="Genomic_DNA"/>
</dbReference>
<organism evidence="2 3">
    <name type="scientific">Stieleria varia</name>
    <dbReference type="NCBI Taxonomy" id="2528005"/>
    <lineage>
        <taxon>Bacteria</taxon>
        <taxon>Pseudomonadati</taxon>
        <taxon>Planctomycetota</taxon>
        <taxon>Planctomycetia</taxon>
        <taxon>Pirellulales</taxon>
        <taxon>Pirellulaceae</taxon>
        <taxon>Stieleria</taxon>
    </lineage>
</organism>
<proteinExistence type="predicted"/>
<dbReference type="Proteomes" id="UP000320176">
    <property type="component" value="Unassembled WGS sequence"/>
</dbReference>
<evidence type="ECO:0000313" key="2">
    <source>
        <dbReference type="EMBL" id="TWT91742.1"/>
    </source>
</evidence>
<comment type="caution">
    <text evidence="2">The sequence shown here is derived from an EMBL/GenBank/DDBJ whole genome shotgun (WGS) entry which is preliminary data.</text>
</comment>
<dbReference type="SUPFAM" id="SSF69349">
    <property type="entry name" value="Phage fibre proteins"/>
    <property type="match status" value="1"/>
</dbReference>
<name>A0A5C5ZVY2_9BACT</name>
<keyword evidence="3" id="KW-1185">Reference proteome</keyword>
<evidence type="ECO:0000313" key="3">
    <source>
        <dbReference type="Proteomes" id="UP000320176"/>
    </source>
</evidence>
<protein>
    <submittedName>
        <fullName evidence="2">Phage-related baseplate assembly protein</fullName>
    </submittedName>
</protein>
<dbReference type="AlphaFoldDB" id="A0A5C5ZVY2"/>
<gene>
    <name evidence="2" type="ORF">Pla52n_64920</name>
</gene>
<evidence type="ECO:0000259" key="1">
    <source>
        <dbReference type="Pfam" id="PF04717"/>
    </source>
</evidence>
<reference evidence="2 3" key="1">
    <citation type="submission" date="2019-02" db="EMBL/GenBank/DDBJ databases">
        <title>Deep-cultivation of Planctomycetes and their phenomic and genomic characterization uncovers novel biology.</title>
        <authorList>
            <person name="Wiegand S."/>
            <person name="Jogler M."/>
            <person name="Boedeker C."/>
            <person name="Pinto D."/>
            <person name="Vollmers J."/>
            <person name="Rivas-Marin E."/>
            <person name="Kohn T."/>
            <person name="Peeters S.H."/>
            <person name="Heuer A."/>
            <person name="Rast P."/>
            <person name="Oberbeckmann S."/>
            <person name="Bunk B."/>
            <person name="Jeske O."/>
            <person name="Meyerdierks A."/>
            <person name="Storesund J.E."/>
            <person name="Kallscheuer N."/>
            <person name="Luecker S."/>
            <person name="Lage O.M."/>
            <person name="Pohl T."/>
            <person name="Merkel B.J."/>
            <person name="Hornburger P."/>
            <person name="Mueller R.-W."/>
            <person name="Bruemmer F."/>
            <person name="Labrenz M."/>
            <person name="Spormann A.M."/>
            <person name="Op Den Camp H."/>
            <person name="Overmann J."/>
            <person name="Amann R."/>
            <person name="Jetten M.S.M."/>
            <person name="Mascher T."/>
            <person name="Medema M.H."/>
            <person name="Devos D.P."/>
            <person name="Kaster A.-K."/>
            <person name="Ovreas L."/>
            <person name="Rohde M."/>
            <person name="Galperin M.Y."/>
            <person name="Jogler C."/>
        </authorList>
    </citation>
    <scope>NUCLEOTIDE SEQUENCE [LARGE SCALE GENOMIC DNA]</scope>
    <source>
        <strain evidence="2 3">Pla52n</strain>
    </source>
</reference>